<dbReference type="EMBL" id="KV426887">
    <property type="protein sequence ID" value="KZV78467.1"/>
    <property type="molecule type" value="Genomic_DNA"/>
</dbReference>
<dbReference type="EMBL" id="KV426519">
    <property type="protein sequence ID" value="KZV80124.1"/>
    <property type="molecule type" value="Genomic_DNA"/>
</dbReference>
<gene>
    <name evidence="2" type="ORF">EXIGLDRAFT_580887</name>
    <name evidence="1" type="ORF">EXIGLDRAFT_590506</name>
    <name evidence="3" type="ORF">EXIGLDRAFT_595018</name>
</gene>
<organism evidence="2 4">
    <name type="scientific">Exidia glandulosa HHB12029</name>
    <dbReference type="NCBI Taxonomy" id="1314781"/>
    <lineage>
        <taxon>Eukaryota</taxon>
        <taxon>Fungi</taxon>
        <taxon>Dikarya</taxon>
        <taxon>Basidiomycota</taxon>
        <taxon>Agaricomycotina</taxon>
        <taxon>Agaricomycetes</taxon>
        <taxon>Auriculariales</taxon>
        <taxon>Exidiaceae</taxon>
        <taxon>Exidia</taxon>
    </lineage>
</organism>
<dbReference type="InterPro" id="IPR009057">
    <property type="entry name" value="Homeodomain-like_sf"/>
</dbReference>
<feature type="non-terminal residue" evidence="2">
    <location>
        <position position="1"/>
    </location>
</feature>
<protein>
    <submittedName>
        <fullName evidence="2">Uncharacterized protein</fullName>
    </submittedName>
</protein>
<reference evidence="2 4" key="1">
    <citation type="journal article" date="2016" name="Mol. Biol. Evol.">
        <title>Comparative Genomics of Early-Diverging Mushroom-Forming Fungi Provides Insights into the Origins of Lignocellulose Decay Capabilities.</title>
        <authorList>
            <person name="Nagy L.G."/>
            <person name="Riley R."/>
            <person name="Tritt A."/>
            <person name="Adam C."/>
            <person name="Daum C."/>
            <person name="Floudas D."/>
            <person name="Sun H."/>
            <person name="Yadav J.S."/>
            <person name="Pangilinan J."/>
            <person name="Larsson K.H."/>
            <person name="Matsuura K."/>
            <person name="Barry K."/>
            <person name="Labutti K."/>
            <person name="Kuo R."/>
            <person name="Ohm R.A."/>
            <person name="Bhattacharya S.S."/>
            <person name="Shirouzu T."/>
            <person name="Yoshinaga Y."/>
            <person name="Martin F.M."/>
            <person name="Grigoriev I.V."/>
            <person name="Hibbett D.S."/>
        </authorList>
    </citation>
    <scope>NUCLEOTIDE SEQUENCE [LARGE SCALE GENOMIC DNA]</scope>
    <source>
        <strain evidence="2 4">HHB12029</strain>
    </source>
</reference>
<dbReference type="OrthoDB" id="3022198at2759"/>
<evidence type="ECO:0000313" key="1">
    <source>
        <dbReference type="EMBL" id="KZV78467.1"/>
    </source>
</evidence>
<dbReference type="EMBL" id="KV426577">
    <property type="protein sequence ID" value="KZV79686.1"/>
    <property type="molecule type" value="Genomic_DNA"/>
</dbReference>
<dbReference type="SUPFAM" id="SSF46689">
    <property type="entry name" value="Homeodomain-like"/>
    <property type="match status" value="1"/>
</dbReference>
<dbReference type="Proteomes" id="UP000077266">
    <property type="component" value="Unassembled WGS sequence"/>
</dbReference>
<proteinExistence type="predicted"/>
<name>A0A165B284_EXIGL</name>
<keyword evidence="4" id="KW-1185">Reference proteome</keyword>
<evidence type="ECO:0000313" key="2">
    <source>
        <dbReference type="EMBL" id="KZV79686.1"/>
    </source>
</evidence>
<dbReference type="AlphaFoldDB" id="A0A165B284"/>
<sequence length="90" mass="10427">LMTPPMSVQLRKLAIKWRFEDEEDVAEIVDRTGYSKSTLYSLFAMYERYGTPVNPMACYTGRPRTLTADDVQYLVDDAIAHPRSHLDELR</sequence>
<feature type="non-terminal residue" evidence="2">
    <location>
        <position position="90"/>
    </location>
</feature>
<accession>A0A165B284</accession>
<evidence type="ECO:0000313" key="4">
    <source>
        <dbReference type="Proteomes" id="UP000077266"/>
    </source>
</evidence>
<evidence type="ECO:0000313" key="3">
    <source>
        <dbReference type="EMBL" id="KZV80124.1"/>
    </source>
</evidence>